<dbReference type="GO" id="GO:0004820">
    <property type="term" value="F:glycine-tRNA ligase activity"/>
    <property type="evidence" value="ECO:0007669"/>
    <property type="project" value="UniProtKB-EC"/>
</dbReference>
<keyword evidence="1" id="KW-0436">Ligase</keyword>
<dbReference type="AlphaFoldDB" id="A0A9W9YVK7"/>
<organism evidence="1 2">
    <name type="scientific">Desmophyllum pertusum</name>
    <dbReference type="NCBI Taxonomy" id="174260"/>
    <lineage>
        <taxon>Eukaryota</taxon>
        <taxon>Metazoa</taxon>
        <taxon>Cnidaria</taxon>
        <taxon>Anthozoa</taxon>
        <taxon>Hexacorallia</taxon>
        <taxon>Scleractinia</taxon>
        <taxon>Caryophylliina</taxon>
        <taxon>Caryophylliidae</taxon>
        <taxon>Desmophyllum</taxon>
    </lineage>
</organism>
<name>A0A9W9YVK7_9CNID</name>
<dbReference type="GO" id="GO:0070150">
    <property type="term" value="P:mitochondrial glycyl-tRNA aminoacylation"/>
    <property type="evidence" value="ECO:0007669"/>
    <property type="project" value="TreeGrafter"/>
</dbReference>
<protein>
    <submittedName>
        <fullName evidence="1">Glycine--tRNA ligase 1, mitochondrial</fullName>
        <ecNumber evidence="1">6.1.1.14</ecNumber>
    </submittedName>
</protein>
<evidence type="ECO:0000313" key="2">
    <source>
        <dbReference type="Proteomes" id="UP001163046"/>
    </source>
</evidence>
<dbReference type="EMBL" id="MU827302">
    <property type="protein sequence ID" value="KAJ7365663.1"/>
    <property type="molecule type" value="Genomic_DNA"/>
</dbReference>
<dbReference type="OrthoDB" id="57698at2759"/>
<dbReference type="Gene3D" id="3.30.930.10">
    <property type="entry name" value="Bira Bifunctional Protein, Domain 2"/>
    <property type="match status" value="1"/>
</dbReference>
<gene>
    <name evidence="1" type="primary">GRS1</name>
    <name evidence="1" type="ORF">OS493_002375</name>
</gene>
<dbReference type="PANTHER" id="PTHR10745">
    <property type="entry name" value="GLYCYL-TRNA SYNTHETASE/DNA POLYMERASE SUBUNIT GAMMA-2"/>
    <property type="match status" value="1"/>
</dbReference>
<dbReference type="EC" id="6.1.1.14" evidence="1"/>
<proteinExistence type="predicted"/>
<dbReference type="InterPro" id="IPR045864">
    <property type="entry name" value="aa-tRNA-synth_II/BPL/LPL"/>
</dbReference>
<reference evidence="1" key="1">
    <citation type="submission" date="2023-01" db="EMBL/GenBank/DDBJ databases">
        <title>Genome assembly of the deep-sea coral Lophelia pertusa.</title>
        <authorList>
            <person name="Herrera S."/>
            <person name="Cordes E."/>
        </authorList>
    </citation>
    <scope>NUCLEOTIDE SEQUENCE</scope>
    <source>
        <strain evidence="1">USNM1676648</strain>
        <tissue evidence="1">Polyp</tissue>
    </source>
</reference>
<sequence length="50" mass="5831">MGYFLGRVYQFLLKVGANPSKIRFRQHMFNEMAHYACDCWMQNSSPPMAG</sequence>
<accession>A0A9W9YVK7</accession>
<dbReference type="InterPro" id="IPR027031">
    <property type="entry name" value="Gly-tRNA_synthase/POLG2"/>
</dbReference>
<dbReference type="GO" id="GO:0005739">
    <property type="term" value="C:mitochondrion"/>
    <property type="evidence" value="ECO:0007669"/>
    <property type="project" value="TreeGrafter"/>
</dbReference>
<keyword evidence="2" id="KW-1185">Reference proteome</keyword>
<dbReference type="PANTHER" id="PTHR10745:SF0">
    <property type="entry name" value="GLYCINE--TRNA LIGASE"/>
    <property type="match status" value="1"/>
</dbReference>
<comment type="caution">
    <text evidence="1">The sequence shown here is derived from an EMBL/GenBank/DDBJ whole genome shotgun (WGS) entry which is preliminary data.</text>
</comment>
<dbReference type="Proteomes" id="UP001163046">
    <property type="component" value="Unassembled WGS sequence"/>
</dbReference>
<evidence type="ECO:0000313" key="1">
    <source>
        <dbReference type="EMBL" id="KAJ7365663.1"/>
    </source>
</evidence>
<dbReference type="SUPFAM" id="SSF55681">
    <property type="entry name" value="Class II aaRS and biotin synthetases"/>
    <property type="match status" value="1"/>
</dbReference>